<feature type="compositionally biased region" description="Polar residues" evidence="3">
    <location>
        <begin position="552"/>
        <end position="561"/>
    </location>
</feature>
<evidence type="ECO:0000256" key="1">
    <source>
        <dbReference type="ARBA" id="ARBA00023054"/>
    </source>
</evidence>
<evidence type="ECO:0000313" key="6">
    <source>
        <dbReference type="RefSeq" id="XP_006814588.1"/>
    </source>
</evidence>
<feature type="region of interest" description="Disordered" evidence="3">
    <location>
        <begin position="1529"/>
        <end position="1581"/>
    </location>
</feature>
<feature type="compositionally biased region" description="Polar residues" evidence="3">
    <location>
        <begin position="227"/>
        <end position="242"/>
    </location>
</feature>
<dbReference type="RefSeq" id="XP_006814588.1">
    <property type="nucleotide sequence ID" value="XM_006814525.1"/>
</dbReference>
<feature type="coiled-coil region" evidence="2">
    <location>
        <begin position="1388"/>
        <end position="1415"/>
    </location>
</feature>
<feature type="compositionally biased region" description="Low complexity" evidence="3">
    <location>
        <begin position="1091"/>
        <end position="1102"/>
    </location>
</feature>
<organism evidence="5 6">
    <name type="scientific">Saccoglossus kowalevskii</name>
    <name type="common">Acorn worm</name>
    <dbReference type="NCBI Taxonomy" id="10224"/>
    <lineage>
        <taxon>Eukaryota</taxon>
        <taxon>Metazoa</taxon>
        <taxon>Hemichordata</taxon>
        <taxon>Enteropneusta</taxon>
        <taxon>Harrimaniidae</taxon>
        <taxon>Saccoglossus</taxon>
    </lineage>
</organism>
<keyword evidence="1 2" id="KW-0175">Coiled coil</keyword>
<sequence length="1581" mass="175413">MAGYQWGRTGSKGNFAEQQASAQLETGLPVKRPRRSFLPAPRTISLPSSSSSTTTTTTLIASSDVASLLIGDRVNVQGYNSGILKFKGKTKFAKGEWCGIALDEPVGKHNGKVGGVQYFTCEPKHGILVLSYKVSHLKKDSSSGAGAALSSSLDILPSLTQQNNKKPHSKIPPPKETSKLITSTGIPKFGRLSQSYGAACNVTAVKEKGKSDTSSSRFGKTAESKTHSTSAWSDKATTISENTVKKNQKSLPAIQERKSITPQSKPDLDRTYSLENDDTKIKNLPVIQEDLNSTYELPPDEKDTNVTQILEDSFNQGATNSDNTVLNTTVDIKDSTFSCNNTTFSKTCNSTSFDTDCNSLTQEEQFDKTLDLTDISHTDSGGNKPQVFAETPLTFMGEKIQLKDAEAVDALYPISIPPLDLYTVPPEITSTPDLEFVQCRRGRVTNQRHKLLKNCYVTDCLDGAPPRKRVAVIEEVGMDSTQRETQSGIPIAGTSVDESNTSIMDVHEVENGIEKLELASGLSEFSEQLSFDIIKSHMSGSESDSKGHIEQNNDNSANGNASEIQTIDLIGDKDVDVTCEIEETDSHDFTTVDDMSTDHVNLDVLATCESDSKGHIERNTDNSVNDNASEIETIDLTDDKLADIAVMQTKFDHVNLDVLASCEIEDDKQPVLKEKSGQTSSHDLATLSDMTLTDQQVNAVSSAIQPTVVDILSNSSPVAHDQTMDMTGIDDISMPCIELDVSGIVPTNSTTSMSSDISSTMANDNIKVEKEKASIKSKSAGSGDKDTPMKRKVRDAKSPRNLTKVNENDKNVPLQPRSASRTLKNIDKRPMLRKGSLDSGRNSPVTKETADNKPKSKYTPSSWRTSKLSSPTKPPSPTEPKDRGGVVSPRRRTELPILPQKLNFATVKSRIDTGRRSSLKKAEKDGDELNESRLGEDSERRSSISSIKSLKSEDATITSNILTKSTSGQKPSSQKSSQPSSKPVFGSRMGERRGSSSSITSDISIKSDISKGSLSRRSSLPKLTTGGAGNIIPPSPRLQMRRSSEFGTSSSGSRPRPTSSSARLPLPSPSPRRTPLTDHSREKSRPLKVKPPSSTATPASSSQPDLLTATIAAENVSKEVERLEALCEARTKELTIMKLQLKNGLTGFDAMSTVVKYFAQRLEVLSNFHEKQLLEFEEEKTSIVQQLDKRIDQLISNADQQKCEHEEQLRRLTETLNDEHNTEVESLNQELTKRNVILEKLEEQVEQLKCETEQQKSEMEDKLRTLEEKLNAEHATEIESIKEELEKRYEEEKQTLNEMQEVALQKAMSDYSQNLQNIKAQHREELSEMRKFNTETLKEKDEKYTKDNSILITQHQDEIEEITKEYTTKIKNITTDCEKQLFPLKDEVETLTFQLENYKEKVKMLEEALQKDSDKKVQVAIAQFKDLPAEVESLKCVIELKNKEIHDQRKTTNTMKKRLERIPEMEEEIKRLKAQTESLMATVDTKSAYERQLSSEHVVLREHIEKESQMNKRLSMENEELYWKLQNSDTSSPILGMTPSSTRSTLSPSPTHHRDYSRRPMSRSSSTESHESGVFPLSTSQ</sequence>
<feature type="domain" description="CAP-Gly" evidence="4">
    <location>
        <begin position="88"/>
        <end position="130"/>
    </location>
</feature>
<accession>A0ABM0M3J7</accession>
<feature type="compositionally biased region" description="Low complexity" evidence="3">
    <location>
        <begin position="1045"/>
        <end position="1065"/>
    </location>
</feature>
<evidence type="ECO:0000313" key="5">
    <source>
        <dbReference type="Proteomes" id="UP000694865"/>
    </source>
</evidence>
<feature type="region of interest" description="Disordered" evidence="3">
    <location>
        <begin position="205"/>
        <end position="272"/>
    </location>
</feature>
<dbReference type="PANTHER" id="PTHR24200:SF11">
    <property type="entry name" value="TOUCAN, ISOFORM A"/>
    <property type="match status" value="1"/>
</dbReference>
<keyword evidence="5" id="KW-1185">Reference proteome</keyword>
<feature type="compositionally biased region" description="Basic and acidic residues" evidence="3">
    <location>
        <begin position="909"/>
        <end position="924"/>
    </location>
</feature>
<feature type="compositionally biased region" description="Low complexity" evidence="3">
    <location>
        <begin position="1538"/>
        <end position="1550"/>
    </location>
</feature>
<dbReference type="GeneID" id="102800695"/>
<dbReference type="SMART" id="SM01052">
    <property type="entry name" value="CAP_GLY"/>
    <property type="match status" value="1"/>
</dbReference>
<dbReference type="InterPro" id="IPR051293">
    <property type="entry name" value="MTUS1/CCDC69"/>
</dbReference>
<feature type="region of interest" description="Disordered" evidence="3">
    <location>
        <begin position="160"/>
        <end position="181"/>
    </location>
</feature>
<evidence type="ECO:0000259" key="4">
    <source>
        <dbReference type="PROSITE" id="PS50245"/>
    </source>
</evidence>
<feature type="compositionally biased region" description="Basic and acidic residues" evidence="3">
    <location>
        <begin position="930"/>
        <end position="942"/>
    </location>
</feature>
<feature type="region of interest" description="Disordered" evidence="3">
    <location>
        <begin position="538"/>
        <end position="561"/>
    </location>
</feature>
<feature type="compositionally biased region" description="Low complexity" evidence="3">
    <location>
        <begin position="995"/>
        <end position="1015"/>
    </location>
</feature>
<feature type="compositionally biased region" description="Low complexity" evidence="3">
    <location>
        <begin position="747"/>
        <end position="760"/>
    </location>
</feature>
<feature type="coiled-coil region" evidence="2">
    <location>
        <begin position="1455"/>
        <end position="1482"/>
    </location>
</feature>
<dbReference type="PROSITE" id="PS50245">
    <property type="entry name" value="CAP_GLY_2"/>
    <property type="match status" value="1"/>
</dbReference>
<dbReference type="InterPro" id="IPR000938">
    <property type="entry name" value="CAP-Gly_domain"/>
</dbReference>
<dbReference type="PANTHER" id="PTHR24200">
    <property type="entry name" value="TOUCAN, ISOFORM A"/>
    <property type="match status" value="1"/>
</dbReference>
<gene>
    <name evidence="6" type="primary">LOC102800695</name>
</gene>
<feature type="compositionally biased region" description="Basic and acidic residues" evidence="3">
    <location>
        <begin position="1075"/>
        <end position="1085"/>
    </location>
</feature>
<dbReference type="InterPro" id="IPR036859">
    <property type="entry name" value="CAP-Gly_dom_sf"/>
</dbReference>
<feature type="coiled-coil region" evidence="2">
    <location>
        <begin position="1159"/>
        <end position="1335"/>
    </location>
</feature>
<dbReference type="SUPFAM" id="SSF74924">
    <property type="entry name" value="Cap-Gly domain"/>
    <property type="match status" value="1"/>
</dbReference>
<feature type="region of interest" description="Disordered" evidence="3">
    <location>
        <begin position="747"/>
        <end position="1106"/>
    </location>
</feature>
<name>A0ABM0M3J7_SACKO</name>
<evidence type="ECO:0000256" key="2">
    <source>
        <dbReference type="SAM" id="Coils"/>
    </source>
</evidence>
<evidence type="ECO:0000256" key="3">
    <source>
        <dbReference type="SAM" id="MobiDB-lite"/>
    </source>
</evidence>
<dbReference type="Pfam" id="PF01302">
    <property type="entry name" value="CAP_GLY"/>
    <property type="match status" value="1"/>
</dbReference>
<dbReference type="Proteomes" id="UP000694865">
    <property type="component" value="Unplaced"/>
</dbReference>
<protein>
    <submittedName>
        <fullName evidence="6">Probable GPI-anchored adhesin-like protein PGA55-like</fullName>
    </submittedName>
</protein>
<dbReference type="Gene3D" id="2.30.30.190">
    <property type="entry name" value="CAP Gly-rich-like domain"/>
    <property type="match status" value="1"/>
</dbReference>
<reference evidence="6" key="1">
    <citation type="submission" date="2025-08" db="UniProtKB">
        <authorList>
            <consortium name="RefSeq"/>
        </authorList>
    </citation>
    <scope>IDENTIFICATION</scope>
    <source>
        <tissue evidence="6">Testes</tissue>
    </source>
</reference>
<feature type="compositionally biased region" description="Low complexity" evidence="3">
    <location>
        <begin position="964"/>
        <end position="988"/>
    </location>
</feature>
<proteinExistence type="predicted"/>